<dbReference type="RefSeq" id="WP_265127859.1">
    <property type="nucleotide sequence ID" value="NZ_JAPCHY010000008.1"/>
</dbReference>
<gene>
    <name evidence="2" type="ORF">OK345_10170</name>
</gene>
<proteinExistence type="predicted"/>
<name>A0ABT3JWL0_9XANT</name>
<dbReference type="EMBL" id="JAPCHY010000008">
    <property type="protein sequence ID" value="MCW4472871.1"/>
    <property type="molecule type" value="Genomic_DNA"/>
</dbReference>
<reference evidence="2 3" key="1">
    <citation type="submission" date="2022-10" db="EMBL/GenBank/DDBJ databases">
        <title>Xanthomonas sp. H13-6.</title>
        <authorList>
            <person name="Liu X."/>
            <person name="Deng Z."/>
            <person name="Jiang Y."/>
            <person name="Yu T."/>
            <person name="Ai J."/>
        </authorList>
    </citation>
    <scope>NUCLEOTIDE SEQUENCE [LARGE SCALE GENOMIC DNA]</scope>
    <source>
        <strain evidence="2 3">H13-6</strain>
    </source>
</reference>
<feature type="region of interest" description="Disordered" evidence="1">
    <location>
        <begin position="1"/>
        <end position="29"/>
    </location>
</feature>
<protein>
    <submittedName>
        <fullName evidence="2">Uncharacterized protein</fullName>
    </submittedName>
</protein>
<sequence>MNHRLPPPAAPKKANGKQGHLTSLGKTAPAAASSMATAVAAQPPGTIDGIRLAGVLGACHHAWNGSSFRRRNDLATGS</sequence>
<evidence type="ECO:0000313" key="3">
    <source>
        <dbReference type="Proteomes" id="UP001209922"/>
    </source>
</evidence>
<feature type="compositionally biased region" description="Pro residues" evidence="1">
    <location>
        <begin position="1"/>
        <end position="10"/>
    </location>
</feature>
<dbReference type="Proteomes" id="UP001209922">
    <property type="component" value="Unassembled WGS sequence"/>
</dbReference>
<organism evidence="2 3">
    <name type="scientific">Xanthomonas chitinilytica</name>
    <dbReference type="NCBI Taxonomy" id="2989819"/>
    <lineage>
        <taxon>Bacteria</taxon>
        <taxon>Pseudomonadati</taxon>
        <taxon>Pseudomonadota</taxon>
        <taxon>Gammaproteobacteria</taxon>
        <taxon>Lysobacterales</taxon>
        <taxon>Lysobacteraceae</taxon>
        <taxon>Xanthomonas</taxon>
    </lineage>
</organism>
<evidence type="ECO:0000313" key="2">
    <source>
        <dbReference type="EMBL" id="MCW4472871.1"/>
    </source>
</evidence>
<keyword evidence="3" id="KW-1185">Reference proteome</keyword>
<evidence type="ECO:0000256" key="1">
    <source>
        <dbReference type="SAM" id="MobiDB-lite"/>
    </source>
</evidence>
<comment type="caution">
    <text evidence="2">The sequence shown here is derived from an EMBL/GenBank/DDBJ whole genome shotgun (WGS) entry which is preliminary data.</text>
</comment>
<accession>A0ABT3JWL0</accession>